<dbReference type="SUPFAM" id="SSF140459">
    <property type="entry name" value="PE/PPE dimer-like"/>
    <property type="match status" value="1"/>
</dbReference>
<gene>
    <name evidence="4" type="ORF">A5683_24150</name>
</gene>
<dbReference type="InterPro" id="IPR038332">
    <property type="entry name" value="PPE_sf"/>
</dbReference>
<feature type="domain" description="PPE family C-terminal" evidence="3">
    <location>
        <begin position="309"/>
        <end position="390"/>
    </location>
</feature>
<dbReference type="InterPro" id="IPR022171">
    <property type="entry name" value="PPE_C"/>
</dbReference>
<reference evidence="4 5" key="1">
    <citation type="submission" date="2016-06" db="EMBL/GenBank/DDBJ databases">
        <authorList>
            <person name="Kjaerup R.B."/>
            <person name="Dalgaard T.S."/>
            <person name="Juul-Madsen H.R."/>
        </authorList>
    </citation>
    <scope>NUCLEOTIDE SEQUENCE [LARGE SCALE GENOMIC DNA]</scope>
    <source>
        <strain evidence="4 5">E152</strain>
    </source>
</reference>
<evidence type="ECO:0000256" key="1">
    <source>
        <dbReference type="ARBA" id="ARBA00010652"/>
    </source>
</evidence>
<proteinExistence type="inferred from homology"/>
<organism evidence="4 5">
    <name type="scientific">Mycobacterium mantenii</name>
    <dbReference type="NCBI Taxonomy" id="560555"/>
    <lineage>
        <taxon>Bacteria</taxon>
        <taxon>Bacillati</taxon>
        <taxon>Actinomycetota</taxon>
        <taxon>Actinomycetes</taxon>
        <taxon>Mycobacteriales</taxon>
        <taxon>Mycobacteriaceae</taxon>
        <taxon>Mycobacterium</taxon>
        <taxon>Mycobacterium avium complex (MAC)</taxon>
    </lineage>
</organism>
<name>A0A1A2TCH2_MYCNT</name>
<evidence type="ECO:0000259" key="3">
    <source>
        <dbReference type="Pfam" id="PF12484"/>
    </source>
</evidence>
<dbReference type="Pfam" id="PF00823">
    <property type="entry name" value="PPE"/>
    <property type="match status" value="1"/>
</dbReference>
<comment type="similarity">
    <text evidence="1">Belongs to the mycobacterial PPE family.</text>
</comment>
<dbReference type="FunFam" id="1.20.1260.20:FF:000001">
    <property type="entry name" value="PPE family protein PPE41"/>
    <property type="match status" value="1"/>
</dbReference>
<dbReference type="Proteomes" id="UP000092389">
    <property type="component" value="Unassembled WGS sequence"/>
</dbReference>
<dbReference type="GO" id="GO:0052572">
    <property type="term" value="P:response to host immune response"/>
    <property type="evidence" value="ECO:0007669"/>
    <property type="project" value="TreeGrafter"/>
</dbReference>
<dbReference type="AlphaFoldDB" id="A0A1A2TCH2"/>
<evidence type="ECO:0000259" key="2">
    <source>
        <dbReference type="Pfam" id="PF00823"/>
    </source>
</evidence>
<sequence>MDWAFLPPEINSTRMYTGPGLASLLAAAGSWDAVSAELASTAESYESVLAGLDLQWRGPAAASMASAAARYMGWLQAAAEQTKQTAMQARTAAAAYEQAYAMTVPPPVIAANRTLLASLVATNIVGQNTAAIADTEAQYADFWAQDAAAMAGYSVSSTAATTQLPRFATANKTTNESGVSAQNAAVATANTNAGVTKAAAQTFSPLSTSQLQTTAGNTYNISGDYYDLSTAASANGNAFRVLDAIQGTGLGFSAPYNMEQFVSGIIGAENNLGILAKPGAAAANLAPALAAPTLRGATSGLGGGLGNVTATLSHAGTIGPMSVPASWAAPTSTHISPLEPAGFTTLPGTEEPMASGYPGYPGMPGGGAARSAGAGVPPRYGVRLTVMPRPPAAG</sequence>
<evidence type="ECO:0008006" key="6">
    <source>
        <dbReference type="Google" id="ProtNLM"/>
    </source>
</evidence>
<feature type="domain" description="PPE" evidence="2">
    <location>
        <begin position="2"/>
        <end position="164"/>
    </location>
</feature>
<dbReference type="OrthoDB" id="4713106at2"/>
<dbReference type="PANTHER" id="PTHR46766:SF1">
    <property type="entry name" value="GLUTAMINE-RICH PROTEIN 2"/>
    <property type="match status" value="1"/>
</dbReference>
<accession>A0A1A2TCH2</accession>
<dbReference type="PANTHER" id="PTHR46766">
    <property type="entry name" value="GLUTAMINE-RICH PROTEIN 2"/>
    <property type="match status" value="1"/>
</dbReference>
<dbReference type="RefSeq" id="WP_067910432.1">
    <property type="nucleotide sequence ID" value="NZ_LZJP01000110.1"/>
</dbReference>
<dbReference type="EMBL" id="LZJU01000105">
    <property type="protein sequence ID" value="OBH74106.1"/>
    <property type="molecule type" value="Genomic_DNA"/>
</dbReference>
<evidence type="ECO:0000313" key="4">
    <source>
        <dbReference type="EMBL" id="OBH74106.1"/>
    </source>
</evidence>
<protein>
    <recommendedName>
        <fullName evidence="6">PPE family protein</fullName>
    </recommendedName>
</protein>
<dbReference type="Pfam" id="PF12484">
    <property type="entry name" value="PPE-SVP"/>
    <property type="match status" value="1"/>
</dbReference>
<comment type="caution">
    <text evidence="4">The sequence shown here is derived from an EMBL/GenBank/DDBJ whole genome shotgun (WGS) entry which is preliminary data.</text>
</comment>
<dbReference type="Gene3D" id="1.20.1260.20">
    <property type="entry name" value="PPE superfamily"/>
    <property type="match status" value="1"/>
</dbReference>
<evidence type="ECO:0000313" key="5">
    <source>
        <dbReference type="Proteomes" id="UP000092389"/>
    </source>
</evidence>
<dbReference type="InterPro" id="IPR000030">
    <property type="entry name" value="PPE_dom"/>
</dbReference>